<dbReference type="PANTHER" id="PTHR45769">
    <property type="entry name" value="ADENOSINE KINASE"/>
    <property type="match status" value="1"/>
</dbReference>
<evidence type="ECO:0000256" key="9">
    <source>
        <dbReference type="ARBA" id="ARBA00022840"/>
    </source>
</evidence>
<comment type="similarity">
    <text evidence="3 10">Belongs to the carbohydrate kinase PfkB family.</text>
</comment>
<evidence type="ECO:0000313" key="13">
    <source>
        <dbReference type="Proteomes" id="UP000673691"/>
    </source>
</evidence>
<accession>A0A8H8A028</accession>
<evidence type="ECO:0000256" key="8">
    <source>
        <dbReference type="ARBA" id="ARBA00022777"/>
    </source>
</evidence>
<proteinExistence type="inferred from homology"/>
<feature type="domain" description="Carbohydrate kinase PfkB" evidence="11">
    <location>
        <begin position="20"/>
        <end position="120"/>
    </location>
</feature>
<keyword evidence="10" id="KW-0460">Magnesium</keyword>
<dbReference type="Gene3D" id="3.30.1110.10">
    <property type="match status" value="1"/>
</dbReference>
<dbReference type="OrthoDB" id="432447at2759"/>
<evidence type="ECO:0000256" key="7">
    <source>
        <dbReference type="ARBA" id="ARBA00022741"/>
    </source>
</evidence>
<dbReference type="SUPFAM" id="SSF53613">
    <property type="entry name" value="Ribokinase-like"/>
    <property type="match status" value="1"/>
</dbReference>
<evidence type="ECO:0000256" key="3">
    <source>
        <dbReference type="ARBA" id="ARBA00010688"/>
    </source>
</evidence>
<name>A0A8H8A028_9FUNG</name>
<dbReference type="PRINTS" id="PR00989">
    <property type="entry name" value="ADENOKINASE"/>
</dbReference>
<gene>
    <name evidence="12" type="ORF">BJ554DRAFT_4254</name>
</gene>
<protein>
    <recommendedName>
        <fullName evidence="4 10">Adenosine kinase</fullName>
        <shortName evidence="10">AK</shortName>
        <ecNumber evidence="4 10">2.7.1.20</ecNumber>
    </recommendedName>
    <alternativeName>
        <fullName evidence="10">Adenosine 5'-phosphotransferase</fullName>
    </alternativeName>
</protein>
<dbReference type="Gene3D" id="3.40.1190.20">
    <property type="match status" value="1"/>
</dbReference>
<comment type="cofactor">
    <cofactor evidence="1 10">
        <name>Mg(2+)</name>
        <dbReference type="ChEBI" id="CHEBI:18420"/>
    </cofactor>
</comment>
<dbReference type="GO" id="GO:0004001">
    <property type="term" value="F:adenosine kinase activity"/>
    <property type="evidence" value="ECO:0007669"/>
    <property type="project" value="UniProtKB-UniRule"/>
</dbReference>
<evidence type="ECO:0000256" key="2">
    <source>
        <dbReference type="ARBA" id="ARBA00004801"/>
    </source>
</evidence>
<keyword evidence="13" id="KW-1185">Reference proteome</keyword>
<keyword evidence="9 10" id="KW-0067">ATP-binding</keyword>
<dbReference type="GO" id="GO:0006144">
    <property type="term" value="P:purine nucleobase metabolic process"/>
    <property type="evidence" value="ECO:0007669"/>
    <property type="project" value="TreeGrafter"/>
</dbReference>
<organism evidence="12 13">
    <name type="scientific">Olpidium bornovanus</name>
    <dbReference type="NCBI Taxonomy" id="278681"/>
    <lineage>
        <taxon>Eukaryota</taxon>
        <taxon>Fungi</taxon>
        <taxon>Fungi incertae sedis</taxon>
        <taxon>Olpidiomycota</taxon>
        <taxon>Olpidiomycotina</taxon>
        <taxon>Olpidiomycetes</taxon>
        <taxon>Olpidiales</taxon>
        <taxon>Olpidiaceae</taxon>
        <taxon>Olpidium</taxon>
    </lineage>
</organism>
<comment type="catalytic activity">
    <reaction evidence="10">
        <text>adenosine + ATP = AMP + ADP + H(+)</text>
        <dbReference type="Rhea" id="RHEA:20824"/>
        <dbReference type="ChEBI" id="CHEBI:15378"/>
        <dbReference type="ChEBI" id="CHEBI:16335"/>
        <dbReference type="ChEBI" id="CHEBI:30616"/>
        <dbReference type="ChEBI" id="CHEBI:456215"/>
        <dbReference type="ChEBI" id="CHEBI:456216"/>
        <dbReference type="EC" id="2.7.1.20"/>
    </reaction>
</comment>
<dbReference type="UniPathway" id="UPA00588">
    <property type="reaction ID" value="UER00659"/>
</dbReference>
<dbReference type="GO" id="GO:0005634">
    <property type="term" value="C:nucleus"/>
    <property type="evidence" value="ECO:0007669"/>
    <property type="project" value="TreeGrafter"/>
</dbReference>
<dbReference type="Pfam" id="PF00294">
    <property type="entry name" value="PfkB"/>
    <property type="match status" value="1"/>
</dbReference>
<dbReference type="InterPro" id="IPR001805">
    <property type="entry name" value="Adenokinase"/>
</dbReference>
<comment type="function">
    <text evidence="10">ATP dependent phosphorylation of adenosine and other related nucleoside analogs to monophosphate derivatives.</text>
</comment>
<dbReference type="Proteomes" id="UP000673691">
    <property type="component" value="Unassembled WGS sequence"/>
</dbReference>
<evidence type="ECO:0000256" key="6">
    <source>
        <dbReference type="ARBA" id="ARBA00022726"/>
    </source>
</evidence>
<dbReference type="EMBL" id="JAEFCI010001842">
    <property type="protein sequence ID" value="KAG5462644.1"/>
    <property type="molecule type" value="Genomic_DNA"/>
</dbReference>
<dbReference type="GO" id="GO:0044209">
    <property type="term" value="P:AMP salvage"/>
    <property type="evidence" value="ECO:0007669"/>
    <property type="project" value="UniProtKB-UniRule"/>
</dbReference>
<dbReference type="PANTHER" id="PTHR45769:SF3">
    <property type="entry name" value="ADENOSINE KINASE"/>
    <property type="match status" value="1"/>
</dbReference>
<reference evidence="12 13" key="1">
    <citation type="journal article" name="Sci. Rep.">
        <title>Genome-scale phylogenetic analyses confirm Olpidium as the closest living zoosporic fungus to the non-flagellated, terrestrial fungi.</title>
        <authorList>
            <person name="Chang Y."/>
            <person name="Rochon D."/>
            <person name="Sekimoto S."/>
            <person name="Wang Y."/>
            <person name="Chovatia M."/>
            <person name="Sandor L."/>
            <person name="Salamov A."/>
            <person name="Grigoriev I.V."/>
            <person name="Stajich J.E."/>
            <person name="Spatafora J.W."/>
        </authorList>
    </citation>
    <scope>NUCLEOTIDE SEQUENCE [LARGE SCALE GENOMIC DNA]</scope>
    <source>
        <strain evidence="12">S191</strain>
    </source>
</reference>
<dbReference type="GO" id="GO:0005829">
    <property type="term" value="C:cytosol"/>
    <property type="evidence" value="ECO:0007669"/>
    <property type="project" value="TreeGrafter"/>
</dbReference>
<sequence>MGNPLLDLLVECKDAELHKKYDLKEDNAILADEKHRPLYDELVAKYKVEHIAGGATQNVLRGAQHGLPPRSTVYIGCVGDDEFAAIQKGAAEVDGLRVEYLVDKEHPTGTCAVLCYNEQRYGIASRLRTSRFMRRRKASHCLQTEANLNTRLSPTASGSSATAGSSLVTNLSAAEHYSISHLESPEVWSLVEGARYYYISGFFLTVSPPSIVKVAEHAAAADK</sequence>
<dbReference type="GO" id="GO:0005524">
    <property type="term" value="F:ATP binding"/>
    <property type="evidence" value="ECO:0007669"/>
    <property type="project" value="UniProtKB-UniRule"/>
</dbReference>
<comment type="pathway">
    <text evidence="2 10">Purine metabolism; AMP biosynthesis via salvage pathway; AMP from adenosine: step 1/1.</text>
</comment>
<dbReference type="InterPro" id="IPR029056">
    <property type="entry name" value="Ribokinase-like"/>
</dbReference>
<feature type="non-terminal residue" evidence="12">
    <location>
        <position position="223"/>
    </location>
</feature>
<evidence type="ECO:0000256" key="1">
    <source>
        <dbReference type="ARBA" id="ARBA00001946"/>
    </source>
</evidence>
<evidence type="ECO:0000313" key="12">
    <source>
        <dbReference type="EMBL" id="KAG5462644.1"/>
    </source>
</evidence>
<evidence type="ECO:0000256" key="4">
    <source>
        <dbReference type="ARBA" id="ARBA00012119"/>
    </source>
</evidence>
<comment type="caution">
    <text evidence="12">The sequence shown here is derived from an EMBL/GenBank/DDBJ whole genome shotgun (WGS) entry which is preliminary data.</text>
</comment>
<keyword evidence="6 10" id="KW-0660">Purine salvage</keyword>
<dbReference type="GO" id="GO:0006166">
    <property type="term" value="P:purine ribonucleoside salvage"/>
    <property type="evidence" value="ECO:0007669"/>
    <property type="project" value="UniProtKB-KW"/>
</dbReference>
<evidence type="ECO:0000256" key="10">
    <source>
        <dbReference type="RuleBase" id="RU368116"/>
    </source>
</evidence>
<keyword evidence="8 10" id="KW-0418">Kinase</keyword>
<dbReference type="AlphaFoldDB" id="A0A8H8A028"/>
<keyword evidence="5 10" id="KW-0808">Transferase</keyword>
<evidence type="ECO:0000259" key="11">
    <source>
        <dbReference type="Pfam" id="PF00294"/>
    </source>
</evidence>
<evidence type="ECO:0000256" key="5">
    <source>
        <dbReference type="ARBA" id="ARBA00022679"/>
    </source>
</evidence>
<keyword evidence="7 10" id="KW-0547">Nucleotide-binding</keyword>
<dbReference type="EC" id="2.7.1.20" evidence="4 10"/>
<dbReference type="InterPro" id="IPR011611">
    <property type="entry name" value="PfkB_dom"/>
</dbReference>